<dbReference type="CDD" id="cd00586">
    <property type="entry name" value="4HBT"/>
    <property type="match status" value="1"/>
</dbReference>
<dbReference type="OrthoDB" id="9803287at2"/>
<dbReference type="InterPro" id="IPR029069">
    <property type="entry name" value="HotDog_dom_sf"/>
</dbReference>
<dbReference type="SUPFAM" id="SSF54637">
    <property type="entry name" value="Thioesterase/thiol ester dehydrase-isomerase"/>
    <property type="match status" value="1"/>
</dbReference>
<organism evidence="1 2">
    <name type="scientific">Antarctobacter heliothermus</name>
    <dbReference type="NCBI Taxonomy" id="74033"/>
    <lineage>
        <taxon>Bacteria</taxon>
        <taxon>Pseudomonadati</taxon>
        <taxon>Pseudomonadota</taxon>
        <taxon>Alphaproteobacteria</taxon>
        <taxon>Rhodobacterales</taxon>
        <taxon>Roseobacteraceae</taxon>
        <taxon>Antarctobacter</taxon>
    </lineage>
</organism>
<dbReference type="GO" id="GO:0047617">
    <property type="term" value="F:fatty acyl-CoA hydrolase activity"/>
    <property type="evidence" value="ECO:0007669"/>
    <property type="project" value="TreeGrafter"/>
</dbReference>
<dbReference type="PANTHER" id="PTHR31793:SF2">
    <property type="entry name" value="BLR1345 PROTEIN"/>
    <property type="match status" value="1"/>
</dbReference>
<proteinExistence type="predicted"/>
<evidence type="ECO:0000313" key="1">
    <source>
        <dbReference type="EMBL" id="ASP18755.1"/>
    </source>
</evidence>
<evidence type="ECO:0000313" key="2">
    <source>
        <dbReference type="Proteomes" id="UP000203589"/>
    </source>
</evidence>
<dbReference type="EC" id="1.1.1.108" evidence="1"/>
<sequence length="175" mass="19883">MLVTETFLHDWTGDTAAPLVLVRNTVKSDWVDEFHHLNMAHYLTICDQANWAFWNWINAPVQTIEARQGHEYAIVENHVTYTGELAEGDAFSIETQLLDVDAKRLVLFHRVMDADGNLSATNEVKFLGFNLNTRRAENWQPQVIDRLAQVLAAHAMLERPVQAGQGITLQKRSST</sequence>
<protein>
    <submittedName>
        <fullName evidence="1">L-carnitine dehydrogenase</fullName>
        <ecNumber evidence="1">1.1.1.108</ecNumber>
    </submittedName>
</protein>
<dbReference type="Proteomes" id="UP000203589">
    <property type="component" value="Chromosome"/>
</dbReference>
<dbReference type="Pfam" id="PF13279">
    <property type="entry name" value="4HBT_2"/>
    <property type="match status" value="1"/>
</dbReference>
<dbReference type="Gene3D" id="3.10.129.10">
    <property type="entry name" value="Hotdog Thioesterase"/>
    <property type="match status" value="1"/>
</dbReference>
<gene>
    <name evidence="1" type="ORF">ANTHELSMS3_00029</name>
</gene>
<dbReference type="GO" id="GO:0047728">
    <property type="term" value="F:carnitine 3-dehydrogenase activity"/>
    <property type="evidence" value="ECO:0007669"/>
    <property type="project" value="UniProtKB-EC"/>
</dbReference>
<name>A0A222DXR9_9RHOB</name>
<accession>A0A222DXR9</accession>
<dbReference type="KEGG" id="aht:ANTHELSMS3_00029"/>
<keyword evidence="1" id="KW-0560">Oxidoreductase</keyword>
<dbReference type="AlphaFoldDB" id="A0A222DXR9"/>
<keyword evidence="2" id="KW-1185">Reference proteome</keyword>
<reference evidence="1 2" key="1">
    <citation type="submission" date="2017-07" db="EMBL/GenBank/DDBJ databases">
        <title>Genome Sequence of Antarctobacter heliothermus Strain SMS3 Isolated from a culture of the Diatom Skeletonema marinoi.</title>
        <authorList>
            <person name="Topel M."/>
            <person name="Pinder M.I.M."/>
            <person name="Johansson O.N."/>
            <person name="Kourtchenko O."/>
            <person name="Godhe A."/>
            <person name="Clarke A.K."/>
        </authorList>
    </citation>
    <scope>NUCLEOTIDE SEQUENCE [LARGE SCALE GENOMIC DNA]</scope>
    <source>
        <strain evidence="1 2">SMS3</strain>
    </source>
</reference>
<dbReference type="EMBL" id="CP022540">
    <property type="protein sequence ID" value="ASP18755.1"/>
    <property type="molecule type" value="Genomic_DNA"/>
</dbReference>
<dbReference type="PANTHER" id="PTHR31793">
    <property type="entry name" value="4-HYDROXYBENZOYL-COA THIOESTERASE FAMILY MEMBER"/>
    <property type="match status" value="1"/>
</dbReference>
<dbReference type="InterPro" id="IPR050563">
    <property type="entry name" value="4-hydroxybenzoyl-CoA_TE"/>
</dbReference>
<dbReference type="RefSeq" id="WP_094033100.1">
    <property type="nucleotide sequence ID" value="NZ_CP022540.1"/>
</dbReference>